<feature type="transmembrane region" description="Helical" evidence="1">
    <location>
        <begin position="39"/>
        <end position="58"/>
    </location>
</feature>
<comment type="caution">
    <text evidence="2">The sequence shown here is derived from an EMBL/GenBank/DDBJ whole genome shotgun (WGS) entry which is preliminary data.</text>
</comment>
<reference evidence="2 3" key="1">
    <citation type="submission" date="2017-12" db="EMBL/GenBank/DDBJ databases">
        <title>Phylogenetic diversity of female urinary microbiome.</title>
        <authorList>
            <person name="Thomas-White K."/>
            <person name="Wolfe A.J."/>
        </authorList>
    </citation>
    <scope>NUCLEOTIDE SEQUENCE [LARGE SCALE GENOMIC DNA]</scope>
    <source>
        <strain evidence="2 3">UMB0777</strain>
    </source>
</reference>
<organism evidence="2 3">
    <name type="scientific">Gordonia terrae</name>
    <dbReference type="NCBI Taxonomy" id="2055"/>
    <lineage>
        <taxon>Bacteria</taxon>
        <taxon>Bacillati</taxon>
        <taxon>Actinomycetota</taxon>
        <taxon>Actinomycetes</taxon>
        <taxon>Mycobacteriales</taxon>
        <taxon>Gordoniaceae</taxon>
        <taxon>Gordonia</taxon>
    </lineage>
</organism>
<gene>
    <name evidence="2" type="ORF">CYJ73_12835</name>
</gene>
<keyword evidence="1" id="KW-0472">Membrane</keyword>
<feature type="transmembrane region" description="Helical" evidence="1">
    <location>
        <begin position="136"/>
        <end position="154"/>
    </location>
</feature>
<keyword evidence="1" id="KW-0812">Transmembrane</keyword>
<dbReference type="Proteomes" id="UP000234662">
    <property type="component" value="Unassembled WGS sequence"/>
</dbReference>
<evidence type="ECO:0000313" key="3">
    <source>
        <dbReference type="Proteomes" id="UP000234662"/>
    </source>
</evidence>
<feature type="transmembrane region" description="Helical" evidence="1">
    <location>
        <begin position="6"/>
        <end position="27"/>
    </location>
</feature>
<protein>
    <submittedName>
        <fullName evidence="2">Uncharacterized protein</fullName>
    </submittedName>
</protein>
<dbReference type="AlphaFoldDB" id="A0A2I1R7Q4"/>
<keyword evidence="1" id="KW-1133">Transmembrane helix</keyword>
<accession>A0A2I1R7Q4</accession>
<evidence type="ECO:0000313" key="2">
    <source>
        <dbReference type="EMBL" id="PKZ65181.1"/>
    </source>
</evidence>
<dbReference type="EMBL" id="PKJC01000008">
    <property type="protein sequence ID" value="PKZ65181.1"/>
    <property type="molecule type" value="Genomic_DNA"/>
</dbReference>
<name>A0A2I1R7Q4_9ACTN</name>
<evidence type="ECO:0000256" key="1">
    <source>
        <dbReference type="SAM" id="Phobius"/>
    </source>
</evidence>
<proteinExistence type="predicted"/>
<sequence length="179" mass="19742">MTVEAFFVLLTPPVALALMFWACTIWQSFRAAGRNIRRSLAAFSAVLAICGAIAFFGLTSLDDYNDYPGHTCSVRDGFAPAGFPPERLPLPPPDVMSTFHPSLDWSHRFELLPLGVRCTYWIRGDPRITMSTHSPWPYSVCSYGLLVVALVQAIRVVNPHLLRRGAPPRPARAGDGGQM</sequence>